<evidence type="ECO:0000256" key="7">
    <source>
        <dbReference type="RuleBase" id="RU003346"/>
    </source>
</evidence>
<dbReference type="InterPro" id="IPR005828">
    <property type="entry name" value="MFS_sugar_transport-like"/>
</dbReference>
<feature type="transmembrane region" description="Helical" evidence="8">
    <location>
        <begin position="7"/>
        <end position="24"/>
    </location>
</feature>
<dbReference type="NCBIfam" id="TIGR00879">
    <property type="entry name" value="SP"/>
    <property type="match status" value="1"/>
</dbReference>
<keyword evidence="6 8" id="KW-0472">Membrane</keyword>
<evidence type="ECO:0000256" key="2">
    <source>
        <dbReference type="ARBA" id="ARBA00010992"/>
    </source>
</evidence>
<feature type="transmembrane region" description="Helical" evidence="8">
    <location>
        <begin position="324"/>
        <end position="343"/>
    </location>
</feature>
<dbReference type="PRINTS" id="PR00171">
    <property type="entry name" value="SUGRTRNSPORT"/>
</dbReference>
<dbReference type="FunFam" id="1.20.1250.20:FF:000134">
    <property type="entry name" value="MFS sugar transporter protein"/>
    <property type="match status" value="1"/>
</dbReference>
<dbReference type="AlphaFoldDB" id="A0A0D2I663"/>
<reference evidence="10 11" key="1">
    <citation type="submission" date="2015-01" db="EMBL/GenBank/DDBJ databases">
        <title>The Genome Sequence of Fonsecaea multimorphosa CBS 102226.</title>
        <authorList>
            <consortium name="The Broad Institute Genomics Platform"/>
            <person name="Cuomo C."/>
            <person name="de Hoog S."/>
            <person name="Gorbushina A."/>
            <person name="Stielow B."/>
            <person name="Teixiera M."/>
            <person name="Abouelleil A."/>
            <person name="Chapman S.B."/>
            <person name="Priest M."/>
            <person name="Young S.K."/>
            <person name="Wortman J."/>
            <person name="Nusbaum C."/>
            <person name="Birren B."/>
        </authorList>
    </citation>
    <scope>NUCLEOTIDE SEQUENCE [LARGE SCALE GENOMIC DNA]</scope>
    <source>
        <strain evidence="10 11">CBS 102226</strain>
    </source>
</reference>
<feature type="transmembrane region" description="Helical" evidence="8">
    <location>
        <begin position="363"/>
        <end position="381"/>
    </location>
</feature>
<dbReference type="RefSeq" id="XP_016626859.1">
    <property type="nucleotide sequence ID" value="XM_016782076.1"/>
</dbReference>
<evidence type="ECO:0000313" key="10">
    <source>
        <dbReference type="EMBL" id="KIX92736.1"/>
    </source>
</evidence>
<dbReference type="Proteomes" id="UP000053411">
    <property type="component" value="Unassembled WGS sequence"/>
</dbReference>
<organism evidence="10 11">
    <name type="scientific">Fonsecaea multimorphosa CBS 102226</name>
    <dbReference type="NCBI Taxonomy" id="1442371"/>
    <lineage>
        <taxon>Eukaryota</taxon>
        <taxon>Fungi</taxon>
        <taxon>Dikarya</taxon>
        <taxon>Ascomycota</taxon>
        <taxon>Pezizomycotina</taxon>
        <taxon>Eurotiomycetes</taxon>
        <taxon>Chaetothyriomycetidae</taxon>
        <taxon>Chaetothyriales</taxon>
        <taxon>Herpotrichiellaceae</taxon>
        <taxon>Fonsecaea</taxon>
    </lineage>
</organism>
<gene>
    <name evidence="10" type="ORF">Z520_11588</name>
</gene>
<dbReference type="GO" id="GO:0005351">
    <property type="term" value="F:carbohydrate:proton symporter activity"/>
    <property type="evidence" value="ECO:0007669"/>
    <property type="project" value="TreeGrafter"/>
</dbReference>
<feature type="transmembrane region" description="Helical" evidence="8">
    <location>
        <begin position="295"/>
        <end position="315"/>
    </location>
</feature>
<dbReference type="OrthoDB" id="6612291at2759"/>
<keyword evidence="4 8" id="KW-0812">Transmembrane</keyword>
<feature type="domain" description="Major facilitator superfamily (MFS) profile" evidence="9">
    <location>
        <begin position="11"/>
        <end position="447"/>
    </location>
</feature>
<feature type="transmembrane region" description="Helical" evidence="8">
    <location>
        <begin position="103"/>
        <end position="125"/>
    </location>
</feature>
<dbReference type="PROSITE" id="PS00217">
    <property type="entry name" value="SUGAR_TRANSPORT_2"/>
    <property type="match status" value="1"/>
</dbReference>
<dbReference type="InterPro" id="IPR020846">
    <property type="entry name" value="MFS_dom"/>
</dbReference>
<comment type="similarity">
    <text evidence="2 7">Belongs to the major facilitator superfamily. Sugar transporter (TC 2.A.1.1) family.</text>
</comment>
<feature type="transmembrane region" description="Helical" evidence="8">
    <location>
        <begin position="80"/>
        <end position="97"/>
    </location>
</feature>
<dbReference type="PANTHER" id="PTHR48022:SF11">
    <property type="entry name" value="MONOSACCHARIDE TRANSPORTER (HXT8), PUTATIVE (AFU_ORTHOLOGUE AFUA_2G08120)-RELATED"/>
    <property type="match status" value="1"/>
</dbReference>
<dbReference type="Pfam" id="PF00083">
    <property type="entry name" value="Sugar_tr"/>
    <property type="match status" value="1"/>
</dbReference>
<sequence>MTHFNKLNIYSILILSFGSFFYGYDSGLTTSILGYPQFISYFNLTSNTIGALGSCYYAGSFVGSSLNFWLPDRYGRKPTIYIACVVAIVGAILQTAAQNMTMLFVGRVIGGIASGIIFGVCPMFMSEISPPEFRGRVGGLYNLNINLGYTLTEWMGLGFSYITTNLAFRLFLGLQHVPPVLMAACTPLLPESPRFLIMRGRYDEALQVITRLHGAPGQDDDFYIREFNQIKAQHELEVRERVGLSTILRRPSYRKRMFIVVFQFAFAMFTGIIPLQNYQFILYTYLGVTNKMALVMVGVWGTCGVIFSTIGALLFDKLGRRKSLLISLWVQFLASIAMVIFWARFQDSNNTNLLLGRFTVGFMFVYLIGYAFIMNSFGYTYPSEIMPTPIRAAGNAVAFCTFNAITIMLVQVTPIAIEKIAWRYFLIFIICDAIFIVVVYLVYPETVGKTLEEIAALFGDEVAVDIQEAHDYPDGLGGGIKDEKIATEVTEAERVEDIDRKPL</sequence>
<dbReference type="InterPro" id="IPR050360">
    <property type="entry name" value="MFS_Sugar_Transporters"/>
</dbReference>
<feature type="transmembrane region" description="Helical" evidence="8">
    <location>
        <begin position="393"/>
        <end position="417"/>
    </location>
</feature>
<dbReference type="GeneID" id="27717334"/>
<dbReference type="VEuPathDB" id="FungiDB:Z520_11588"/>
<comment type="subcellular location">
    <subcellularLocation>
        <location evidence="1">Membrane</location>
        <topology evidence="1">Multi-pass membrane protein</topology>
    </subcellularLocation>
</comment>
<evidence type="ECO:0000256" key="6">
    <source>
        <dbReference type="ARBA" id="ARBA00023136"/>
    </source>
</evidence>
<dbReference type="EMBL" id="KN848101">
    <property type="protein sequence ID" value="KIX92736.1"/>
    <property type="molecule type" value="Genomic_DNA"/>
</dbReference>
<feature type="transmembrane region" description="Helical" evidence="8">
    <location>
        <begin position="423"/>
        <end position="443"/>
    </location>
</feature>
<dbReference type="Gene3D" id="1.20.1250.20">
    <property type="entry name" value="MFS general substrate transporter like domains"/>
    <property type="match status" value="1"/>
</dbReference>
<dbReference type="InterPro" id="IPR036259">
    <property type="entry name" value="MFS_trans_sf"/>
</dbReference>
<keyword evidence="3 7" id="KW-0813">Transport</keyword>
<dbReference type="GO" id="GO:0016020">
    <property type="term" value="C:membrane"/>
    <property type="evidence" value="ECO:0007669"/>
    <property type="project" value="UniProtKB-SubCell"/>
</dbReference>
<dbReference type="InterPro" id="IPR005829">
    <property type="entry name" value="Sugar_transporter_CS"/>
</dbReference>
<feature type="transmembrane region" description="Helical" evidence="8">
    <location>
        <begin position="257"/>
        <end position="275"/>
    </location>
</feature>
<proteinExistence type="inferred from homology"/>
<keyword evidence="11" id="KW-1185">Reference proteome</keyword>
<evidence type="ECO:0000256" key="5">
    <source>
        <dbReference type="ARBA" id="ARBA00022989"/>
    </source>
</evidence>
<dbReference type="PANTHER" id="PTHR48022">
    <property type="entry name" value="PLASTIDIC GLUCOSE TRANSPORTER 4"/>
    <property type="match status" value="1"/>
</dbReference>
<protein>
    <recommendedName>
        <fullName evidence="9">Major facilitator superfamily (MFS) profile domain-containing protein</fullName>
    </recommendedName>
</protein>
<accession>A0A0D2I663</accession>
<evidence type="ECO:0000256" key="8">
    <source>
        <dbReference type="SAM" id="Phobius"/>
    </source>
</evidence>
<evidence type="ECO:0000256" key="1">
    <source>
        <dbReference type="ARBA" id="ARBA00004141"/>
    </source>
</evidence>
<evidence type="ECO:0000256" key="4">
    <source>
        <dbReference type="ARBA" id="ARBA00022692"/>
    </source>
</evidence>
<evidence type="ECO:0000313" key="11">
    <source>
        <dbReference type="Proteomes" id="UP000053411"/>
    </source>
</evidence>
<dbReference type="SUPFAM" id="SSF103473">
    <property type="entry name" value="MFS general substrate transporter"/>
    <property type="match status" value="1"/>
</dbReference>
<feature type="transmembrane region" description="Helical" evidence="8">
    <location>
        <begin position="44"/>
        <end position="68"/>
    </location>
</feature>
<keyword evidence="5 8" id="KW-1133">Transmembrane helix</keyword>
<dbReference type="PROSITE" id="PS50850">
    <property type="entry name" value="MFS"/>
    <property type="match status" value="1"/>
</dbReference>
<evidence type="ECO:0000259" key="9">
    <source>
        <dbReference type="PROSITE" id="PS50850"/>
    </source>
</evidence>
<name>A0A0D2I663_9EURO</name>
<dbReference type="InterPro" id="IPR003663">
    <property type="entry name" value="Sugar/inositol_transpt"/>
</dbReference>
<evidence type="ECO:0000256" key="3">
    <source>
        <dbReference type="ARBA" id="ARBA00022448"/>
    </source>
</evidence>